<accession>A0A401Q6U3</accession>
<dbReference type="FunFam" id="2.10.25.10:FF:000122">
    <property type="entry name" value="Protein crumbs homolog 2"/>
    <property type="match status" value="1"/>
</dbReference>
<dbReference type="FunFam" id="2.10.25.10:FF:000255">
    <property type="entry name" value="Sushi, nidogen and EGF-like domains 1"/>
    <property type="match status" value="1"/>
</dbReference>
<feature type="domain" description="EGF-like" evidence="16">
    <location>
        <begin position="98"/>
        <end position="134"/>
    </location>
</feature>
<feature type="domain" description="EGF-like" evidence="16">
    <location>
        <begin position="1"/>
        <end position="20"/>
    </location>
</feature>
<dbReference type="OrthoDB" id="283575at2759"/>
<dbReference type="GO" id="GO:0007219">
    <property type="term" value="P:Notch signaling pathway"/>
    <property type="evidence" value="ECO:0007669"/>
    <property type="project" value="UniProtKB-KW"/>
</dbReference>
<dbReference type="SUPFAM" id="SSF57196">
    <property type="entry name" value="EGF/Laminin"/>
    <property type="match status" value="2"/>
</dbReference>
<dbReference type="InterPro" id="IPR013032">
    <property type="entry name" value="EGF-like_CS"/>
</dbReference>
<dbReference type="GO" id="GO:0016358">
    <property type="term" value="P:dendrite development"/>
    <property type="evidence" value="ECO:0007669"/>
    <property type="project" value="UniProtKB-ARBA"/>
</dbReference>
<organism evidence="17 18">
    <name type="scientific">Scyliorhinus torazame</name>
    <name type="common">Cloudy catshark</name>
    <name type="synonym">Catulus torazame</name>
    <dbReference type="NCBI Taxonomy" id="75743"/>
    <lineage>
        <taxon>Eukaryota</taxon>
        <taxon>Metazoa</taxon>
        <taxon>Chordata</taxon>
        <taxon>Craniata</taxon>
        <taxon>Vertebrata</taxon>
        <taxon>Chondrichthyes</taxon>
        <taxon>Elasmobranchii</taxon>
        <taxon>Galeomorphii</taxon>
        <taxon>Galeoidea</taxon>
        <taxon>Carcharhiniformes</taxon>
        <taxon>Scyliorhinidae</taxon>
        <taxon>Scyliorhinus</taxon>
    </lineage>
</organism>
<dbReference type="SMART" id="SM00179">
    <property type="entry name" value="EGF_CA"/>
    <property type="match status" value="4"/>
</dbReference>
<evidence type="ECO:0000313" key="17">
    <source>
        <dbReference type="EMBL" id="GCB81105.1"/>
    </source>
</evidence>
<dbReference type="PROSITE" id="PS01187">
    <property type="entry name" value="EGF_CA"/>
    <property type="match status" value="1"/>
</dbReference>
<dbReference type="PROSITE" id="PS00010">
    <property type="entry name" value="ASX_HYDROXYL"/>
    <property type="match status" value="1"/>
</dbReference>
<feature type="disulfide bond" evidence="14">
    <location>
        <begin position="124"/>
        <end position="133"/>
    </location>
</feature>
<feature type="domain" description="EGF-like" evidence="16">
    <location>
        <begin position="136"/>
        <end position="172"/>
    </location>
</feature>
<dbReference type="Proteomes" id="UP000288216">
    <property type="component" value="Unassembled WGS sequence"/>
</dbReference>
<dbReference type="Gene3D" id="2.10.25.10">
    <property type="entry name" value="Laminin"/>
    <property type="match status" value="5"/>
</dbReference>
<dbReference type="STRING" id="75743.A0A401Q6U3"/>
<dbReference type="GO" id="GO:0005509">
    <property type="term" value="F:calcium ion binding"/>
    <property type="evidence" value="ECO:0007669"/>
    <property type="project" value="InterPro"/>
</dbReference>
<keyword evidence="7" id="KW-0221">Differentiation</keyword>
<dbReference type="SUPFAM" id="SSF57184">
    <property type="entry name" value="Growth factor receptor domain"/>
    <property type="match status" value="1"/>
</dbReference>
<feature type="domain" description="EGF-like" evidence="16">
    <location>
        <begin position="22"/>
        <end position="59"/>
    </location>
</feature>
<comment type="caution">
    <text evidence="14">Lacks conserved residue(s) required for the propagation of feature annotation.</text>
</comment>
<evidence type="ECO:0000256" key="15">
    <source>
        <dbReference type="SAM" id="Phobius"/>
    </source>
</evidence>
<evidence type="ECO:0000313" key="18">
    <source>
        <dbReference type="Proteomes" id="UP000288216"/>
    </source>
</evidence>
<evidence type="ECO:0000256" key="6">
    <source>
        <dbReference type="ARBA" id="ARBA00022737"/>
    </source>
</evidence>
<dbReference type="PROSITE" id="PS01186">
    <property type="entry name" value="EGF_2"/>
    <property type="match status" value="5"/>
</dbReference>
<evidence type="ECO:0000256" key="11">
    <source>
        <dbReference type="ARBA" id="ARBA00023136"/>
    </source>
</evidence>
<feature type="disulfide bond" evidence="14">
    <location>
        <begin position="65"/>
        <end position="75"/>
    </location>
</feature>
<evidence type="ECO:0000256" key="12">
    <source>
        <dbReference type="ARBA" id="ARBA00023157"/>
    </source>
</evidence>
<sequence>DLENNYTCTCPQGFYGKNCEISAMTCADAPCFNGGSCTEKPYGGYSCRCPVGFTGSNCEKKIDRCTNNPCANGYCLDIGRSLICRCRTGFAGPRCKVNLDDCAKNPCANGGTCIDGVNSFHCSCTLGYGGKDCRIRMDACHSNPCRNKGICYTHYTGHVCECPAGFMGPSCEFRVKPTNPTDVDSPFPVALAISFALGLVTLALVVFAAVVILKHLRKGQAGRNAVRNDLETINNLSDYQREKEAFIISTGPFKISNKDAELSSDCLVDKFSCKHKLHPMDYNLAGELEEQASKKNLVNKKTECLAPSKPPISFQKEGLYHPMYILPDRVEPCIFATEV</sequence>
<keyword evidence="3 14" id="KW-0245">EGF-like domain</keyword>
<feature type="domain" description="EGF-like" evidence="16">
    <location>
        <begin position="61"/>
        <end position="96"/>
    </location>
</feature>
<dbReference type="Pfam" id="PF12661">
    <property type="entry name" value="hEGF"/>
    <property type="match status" value="2"/>
</dbReference>
<keyword evidence="4 15" id="KW-0812">Transmembrane</keyword>
<feature type="non-terminal residue" evidence="17">
    <location>
        <position position="1"/>
    </location>
</feature>
<evidence type="ECO:0000256" key="8">
    <source>
        <dbReference type="ARBA" id="ARBA00022843"/>
    </source>
</evidence>
<dbReference type="GO" id="GO:0016020">
    <property type="term" value="C:membrane"/>
    <property type="evidence" value="ECO:0007669"/>
    <property type="project" value="UniProtKB-SubCell"/>
</dbReference>
<keyword evidence="8" id="KW-0832">Ubl conjugation</keyword>
<dbReference type="GO" id="GO:0048667">
    <property type="term" value="P:cell morphogenesis involved in neuron differentiation"/>
    <property type="evidence" value="ECO:0007669"/>
    <property type="project" value="UniProtKB-ARBA"/>
</dbReference>
<feature type="disulfide bond" evidence="14">
    <location>
        <begin position="10"/>
        <end position="19"/>
    </location>
</feature>
<feature type="disulfide bond" evidence="14">
    <location>
        <begin position="162"/>
        <end position="171"/>
    </location>
</feature>
<dbReference type="FunFam" id="2.10.25.10:FF:000368">
    <property type="entry name" value="Delta-like 3 (Drosophila), isoform CRA_b"/>
    <property type="match status" value="1"/>
</dbReference>
<name>A0A401Q6U3_SCYTO</name>
<evidence type="ECO:0000256" key="13">
    <source>
        <dbReference type="ARBA" id="ARBA00023180"/>
    </source>
</evidence>
<keyword evidence="12 14" id="KW-1015">Disulfide bond</keyword>
<feature type="disulfide bond" evidence="14">
    <location>
        <begin position="86"/>
        <end position="95"/>
    </location>
</feature>
<feature type="disulfide bond" evidence="14">
    <location>
        <begin position="49"/>
        <end position="58"/>
    </location>
</feature>
<dbReference type="EMBL" id="BFAA01021301">
    <property type="protein sequence ID" value="GCB81105.1"/>
    <property type="molecule type" value="Genomic_DNA"/>
</dbReference>
<evidence type="ECO:0000256" key="9">
    <source>
        <dbReference type="ARBA" id="ARBA00022976"/>
    </source>
</evidence>
<keyword evidence="11 15" id="KW-0472">Membrane</keyword>
<proteinExistence type="predicted"/>
<keyword evidence="10 15" id="KW-1133">Transmembrane helix</keyword>
<evidence type="ECO:0000256" key="10">
    <source>
        <dbReference type="ARBA" id="ARBA00022989"/>
    </source>
</evidence>
<dbReference type="PANTHER" id="PTHR24049">
    <property type="entry name" value="CRUMBS FAMILY MEMBER"/>
    <property type="match status" value="1"/>
</dbReference>
<dbReference type="InterPro" id="IPR018097">
    <property type="entry name" value="EGF_Ca-bd_CS"/>
</dbReference>
<dbReference type="GO" id="GO:0009887">
    <property type="term" value="P:animal organ morphogenesis"/>
    <property type="evidence" value="ECO:0007669"/>
    <property type="project" value="UniProtKB-ARBA"/>
</dbReference>
<evidence type="ECO:0000259" key="16">
    <source>
        <dbReference type="PROSITE" id="PS50026"/>
    </source>
</evidence>
<dbReference type="InterPro" id="IPR009030">
    <property type="entry name" value="Growth_fac_rcpt_cys_sf"/>
</dbReference>
<evidence type="ECO:0000256" key="5">
    <source>
        <dbReference type="ARBA" id="ARBA00022729"/>
    </source>
</evidence>
<dbReference type="InterPro" id="IPR000742">
    <property type="entry name" value="EGF"/>
</dbReference>
<dbReference type="GO" id="GO:0043005">
    <property type="term" value="C:neuron projection"/>
    <property type="evidence" value="ECO:0007669"/>
    <property type="project" value="UniProtKB-ARBA"/>
</dbReference>
<dbReference type="GO" id="GO:0001764">
    <property type="term" value="P:neuron migration"/>
    <property type="evidence" value="ECO:0007669"/>
    <property type="project" value="UniProtKB-ARBA"/>
</dbReference>
<dbReference type="AlphaFoldDB" id="A0A401Q6U3"/>
<comment type="caution">
    <text evidence="17">The sequence shown here is derived from an EMBL/GenBank/DDBJ whole genome shotgun (WGS) entry which is preliminary data.</text>
</comment>
<dbReference type="PRINTS" id="PR00010">
    <property type="entry name" value="EGFBLOOD"/>
</dbReference>
<dbReference type="OMA" id="XENTAGG"/>
<evidence type="ECO:0000256" key="7">
    <source>
        <dbReference type="ARBA" id="ARBA00022782"/>
    </source>
</evidence>
<keyword evidence="18" id="KW-1185">Reference proteome</keyword>
<protein>
    <recommendedName>
        <fullName evidence="16">EGF-like domain-containing protein</fullName>
    </recommendedName>
</protein>
<keyword evidence="2" id="KW-0217">Developmental protein</keyword>
<dbReference type="FunFam" id="2.10.25.10:FF:000172">
    <property type="entry name" value="FAT atypical cadherin 3"/>
    <property type="match status" value="1"/>
</dbReference>
<reference evidence="17 18" key="1">
    <citation type="journal article" date="2018" name="Nat. Ecol. Evol.">
        <title>Shark genomes provide insights into elasmobranch evolution and the origin of vertebrates.</title>
        <authorList>
            <person name="Hara Y"/>
            <person name="Yamaguchi K"/>
            <person name="Onimaru K"/>
            <person name="Kadota M"/>
            <person name="Koyanagi M"/>
            <person name="Keeley SD"/>
            <person name="Tatsumi K"/>
            <person name="Tanaka K"/>
            <person name="Motone F"/>
            <person name="Kageyama Y"/>
            <person name="Nozu R"/>
            <person name="Adachi N"/>
            <person name="Nishimura O"/>
            <person name="Nakagawa R"/>
            <person name="Tanegashima C"/>
            <person name="Kiyatake I"/>
            <person name="Matsumoto R"/>
            <person name="Murakumo K"/>
            <person name="Nishida K"/>
            <person name="Terakita A"/>
            <person name="Kuratani S"/>
            <person name="Sato K"/>
            <person name="Hyodo S Kuraku.S."/>
        </authorList>
    </citation>
    <scope>NUCLEOTIDE SEQUENCE [LARGE SCALE GENOMIC DNA]</scope>
</reference>
<dbReference type="InterPro" id="IPR001881">
    <property type="entry name" value="EGF-like_Ca-bd_dom"/>
</dbReference>
<keyword evidence="13" id="KW-0325">Glycoprotein</keyword>
<dbReference type="Pfam" id="PF00008">
    <property type="entry name" value="EGF"/>
    <property type="match status" value="2"/>
</dbReference>
<evidence type="ECO:0000256" key="3">
    <source>
        <dbReference type="ARBA" id="ARBA00022536"/>
    </source>
</evidence>
<keyword evidence="6" id="KW-0677">Repeat</keyword>
<keyword evidence="5" id="KW-0732">Signal</keyword>
<dbReference type="SMART" id="SM00181">
    <property type="entry name" value="EGF"/>
    <property type="match status" value="5"/>
</dbReference>
<gene>
    <name evidence="17" type="ORF">scyTo_0022120</name>
</gene>
<dbReference type="PROSITE" id="PS00022">
    <property type="entry name" value="EGF_1"/>
    <property type="match status" value="5"/>
</dbReference>
<dbReference type="InterPro" id="IPR000152">
    <property type="entry name" value="EGF-type_Asp/Asn_hydroxyl_site"/>
</dbReference>
<dbReference type="CDD" id="cd00054">
    <property type="entry name" value="EGF_CA"/>
    <property type="match status" value="3"/>
</dbReference>
<evidence type="ECO:0000256" key="2">
    <source>
        <dbReference type="ARBA" id="ARBA00022473"/>
    </source>
</evidence>
<dbReference type="InterPro" id="IPR051022">
    <property type="entry name" value="Notch_Cell-Fate_Det"/>
</dbReference>
<dbReference type="GO" id="GO:0048646">
    <property type="term" value="P:anatomical structure formation involved in morphogenesis"/>
    <property type="evidence" value="ECO:0007669"/>
    <property type="project" value="UniProtKB-ARBA"/>
</dbReference>
<evidence type="ECO:0000256" key="4">
    <source>
        <dbReference type="ARBA" id="ARBA00022692"/>
    </source>
</evidence>
<evidence type="ECO:0000256" key="14">
    <source>
        <dbReference type="PROSITE-ProRule" id="PRU00076"/>
    </source>
</evidence>
<feature type="transmembrane region" description="Helical" evidence="15">
    <location>
        <begin position="189"/>
        <end position="213"/>
    </location>
</feature>
<keyword evidence="9" id="KW-0914">Notch signaling pathway</keyword>
<comment type="subcellular location">
    <subcellularLocation>
        <location evidence="1">Membrane</location>
        <topology evidence="1">Single-pass type I membrane protein</topology>
    </subcellularLocation>
</comment>
<evidence type="ECO:0000256" key="1">
    <source>
        <dbReference type="ARBA" id="ARBA00004479"/>
    </source>
</evidence>
<dbReference type="PROSITE" id="PS50026">
    <property type="entry name" value="EGF_3"/>
    <property type="match status" value="5"/>
</dbReference>